<reference evidence="2 3" key="1">
    <citation type="submission" date="2019-06" db="EMBL/GenBank/DDBJ databases">
        <title>Rhodococcus spaelei sp. nov., isolated from a cave.</title>
        <authorList>
            <person name="Lee S.D."/>
        </authorList>
    </citation>
    <scope>NUCLEOTIDE SEQUENCE [LARGE SCALE GENOMIC DNA]</scope>
    <source>
        <strain evidence="2 3">C9-5</strain>
    </source>
</reference>
<keyword evidence="3" id="KW-1185">Reference proteome</keyword>
<evidence type="ECO:0000313" key="3">
    <source>
        <dbReference type="Proteomes" id="UP000316256"/>
    </source>
</evidence>
<dbReference type="OrthoDB" id="154708at2"/>
<accession>A0A541AZR6</accession>
<evidence type="ECO:0000313" key="2">
    <source>
        <dbReference type="EMBL" id="TQF65563.1"/>
    </source>
</evidence>
<organism evidence="2 3">
    <name type="scientific">Rhodococcus spelaei</name>
    <dbReference type="NCBI Taxonomy" id="2546320"/>
    <lineage>
        <taxon>Bacteria</taxon>
        <taxon>Bacillati</taxon>
        <taxon>Actinomycetota</taxon>
        <taxon>Actinomycetes</taxon>
        <taxon>Mycobacteriales</taxon>
        <taxon>Nocardiaceae</taxon>
        <taxon>Rhodococcus</taxon>
    </lineage>
</organism>
<sequence length="284" mass="30687">MSRPTAESAPLRRQDLRADCGSCFALCCTAFGFSRSVDFAEDKPAGSPCRHLGSEFSCTVHEGLRSRGFRGCTVFDCFGAGQVVSQRLFSGHSWRERPDTQQPMFSAFKIMKQLHEMLWYLSEAQVRTYDPDAAQDARELASVITALTRDSLAELFSVDVDALHTAVRAILIEVSEEVRASYFAEVGHLDPSLGAGADLAGAHLRARSLCGADLRGSCLIAADLRGSDLTAVDLLGADLRDARLAGADLSAALYLTQPQVNAAKGNADTRLPAGVSAPPHWRRR</sequence>
<dbReference type="AlphaFoldDB" id="A0A541AZR6"/>
<dbReference type="Pfam" id="PF00805">
    <property type="entry name" value="Pentapeptide"/>
    <property type="match status" value="1"/>
</dbReference>
<proteinExistence type="predicted"/>
<protein>
    <submittedName>
        <fullName evidence="2">Pentapeptide repeat-containing protein</fullName>
    </submittedName>
</protein>
<dbReference type="Gene3D" id="2.160.20.80">
    <property type="entry name" value="E3 ubiquitin-protein ligase SopA"/>
    <property type="match status" value="1"/>
</dbReference>
<dbReference type="EMBL" id="VIGH01000011">
    <property type="protein sequence ID" value="TQF65563.1"/>
    <property type="molecule type" value="Genomic_DNA"/>
</dbReference>
<name>A0A541AZR6_9NOCA</name>
<dbReference type="InterPro" id="IPR001646">
    <property type="entry name" value="5peptide_repeat"/>
</dbReference>
<evidence type="ECO:0000256" key="1">
    <source>
        <dbReference type="SAM" id="MobiDB-lite"/>
    </source>
</evidence>
<dbReference type="Proteomes" id="UP000316256">
    <property type="component" value="Unassembled WGS sequence"/>
</dbReference>
<dbReference type="SUPFAM" id="SSF141571">
    <property type="entry name" value="Pentapeptide repeat-like"/>
    <property type="match status" value="1"/>
</dbReference>
<gene>
    <name evidence="2" type="ORF">FK531_20915</name>
</gene>
<feature type="region of interest" description="Disordered" evidence="1">
    <location>
        <begin position="265"/>
        <end position="284"/>
    </location>
</feature>
<comment type="caution">
    <text evidence="2">The sequence shown here is derived from an EMBL/GenBank/DDBJ whole genome shotgun (WGS) entry which is preliminary data.</text>
</comment>